<dbReference type="GO" id="GO:0032220">
    <property type="term" value="P:plasma membrane fusion involved in cytogamy"/>
    <property type="evidence" value="ECO:0007669"/>
    <property type="project" value="TreeGrafter"/>
</dbReference>
<keyword evidence="13" id="KW-1185">Reference proteome</keyword>
<feature type="transmembrane region" description="Helical" evidence="10">
    <location>
        <begin position="637"/>
        <end position="660"/>
    </location>
</feature>
<evidence type="ECO:0000256" key="9">
    <source>
        <dbReference type="ARBA" id="ARBA00023180"/>
    </source>
</evidence>
<comment type="subcellular location">
    <subcellularLocation>
        <location evidence="2 10">Cell membrane</location>
        <topology evidence="2 10">Multi-pass membrane protein</topology>
    </subcellularLocation>
</comment>
<evidence type="ECO:0000256" key="2">
    <source>
        <dbReference type="ARBA" id="ARBA00004651"/>
    </source>
</evidence>
<dbReference type="Proteomes" id="UP000324022">
    <property type="component" value="Unassembled WGS sequence"/>
</dbReference>
<feature type="compositionally biased region" description="Low complexity" evidence="11">
    <location>
        <begin position="719"/>
        <end position="731"/>
    </location>
</feature>
<keyword evidence="5 10" id="KW-0812">Transmembrane</keyword>
<dbReference type="EMBL" id="OOIN01000014">
    <property type="protein sequence ID" value="SPO26520.1"/>
    <property type="molecule type" value="Genomic_DNA"/>
</dbReference>
<feature type="compositionally biased region" description="Polar residues" evidence="11">
    <location>
        <begin position="756"/>
        <end position="785"/>
    </location>
</feature>
<evidence type="ECO:0000313" key="13">
    <source>
        <dbReference type="Proteomes" id="UP000324022"/>
    </source>
</evidence>
<evidence type="ECO:0000256" key="11">
    <source>
        <dbReference type="SAM" id="MobiDB-lite"/>
    </source>
</evidence>
<evidence type="ECO:0000256" key="1">
    <source>
        <dbReference type="ARBA" id="ARBA00002512"/>
    </source>
</evidence>
<dbReference type="AlphaFoldDB" id="A0A5C3E8S3"/>
<feature type="region of interest" description="Disordered" evidence="11">
    <location>
        <begin position="666"/>
        <end position="791"/>
    </location>
</feature>
<feature type="transmembrane region" description="Helical" evidence="10">
    <location>
        <begin position="52"/>
        <end position="73"/>
    </location>
</feature>
<sequence length="987" mass="108265">MPAQSNIESPPSYLQQPRNISPSPPYAQSNSPRMLSPAKPILQPWLGLRARLFLSPISIPLISLLFVALRLLISSQDLNDSIASTKAKLLSACDAVEGTASLAASFPHFLASTTNVQLAETVTATVHGAARVFDLSITAIEKILTYIVDSYRSLFLCFMELLVRGSLAVVIEAVQLISQAITAAAQGIRLAIQDSISGVNAILSTAVSGINDVVGVFGQHINAPHISIPSLTALENITLPHEIQDGLLKLNATLPTLLELKQKMDALIETPFEQIKSEVNATLSNFQFNNSVFPVPELQNVSFCDRIDTSPIDDLGDALKGVAKSGLLLLALVAIVVMLIGVAWEWWKWHKEIKAVERTRAVWLSQHPNAHSDVEIKEGKDSGDVLRTENLMSLLNISRHPLISSFTLTVCDRVGIRTRRAQDRLSWLLAFLTHPASLACLFTGLLGLLSVLLQIFLVHRMTAHYTASINTSLSHLTSDVINLVNDHTRNASYAFSSSANSVILQVESELNSHVFAWVNTTTSTMNSTLNQFLDGITDALTTTFGGTPFNAPLQTFVECIVGQKIRGIEKALTWIHDNAYVNFSMVPPDVLMLKGEQQEAVLRPVREAMLGSGGEDDGGMKGHVVQRYLKHLRQEEIMFGVLVGVYVMIFLIGLVVVGYATVTDSRIRPEDDDGKKEREDSEQVEEKLRSSLQDPPNTGWWPHFRKPNISTFGRVSPFTTSKPLTSTTTTKDLVPAPRRSSIAHSSRSNRTHVTKESISYPFQIQQNPPPATSSSRARQPTQLRQVTHVDRNTVLSVRQDHPEPAQQGEQRSSWLSFLATLSTDEGSRLKQGTLVEESAEDRFQRLFGCSPAPSPTTSRFPSHLHLSTPPEAGSSKDSREDEKHGEGNKGGDKFRETLDLRPMQDWIGSKSPLPSSVVRGGDAGEEASGTSEVPLTRSGGQKEAQVSKHTSNVSYAFATAPGSQTRLQQQQQQPRVNSDQSISFYAW</sequence>
<accession>A0A5C3E8S3</accession>
<evidence type="ECO:0000256" key="3">
    <source>
        <dbReference type="ARBA" id="ARBA00010780"/>
    </source>
</evidence>
<evidence type="ECO:0000256" key="4">
    <source>
        <dbReference type="ARBA" id="ARBA00022475"/>
    </source>
</evidence>
<keyword evidence="8 10" id="KW-0472">Membrane</keyword>
<dbReference type="GO" id="GO:0043332">
    <property type="term" value="C:mating projection tip"/>
    <property type="evidence" value="ECO:0007669"/>
    <property type="project" value="UniProtKB-UniRule"/>
</dbReference>
<dbReference type="OrthoDB" id="10248838at2759"/>
<keyword evidence="7 10" id="KW-1133">Transmembrane helix</keyword>
<dbReference type="PANTHER" id="PTHR31030:SF1">
    <property type="entry name" value="PLASMA MEMBRANE FUSION PROTEIN PRM1"/>
    <property type="match status" value="1"/>
</dbReference>
<dbReference type="PANTHER" id="PTHR31030">
    <property type="entry name" value="PLASMA MEMBRANE FUSION PROTEIN PRM1"/>
    <property type="match status" value="1"/>
</dbReference>
<comment type="caution">
    <text evidence="10">Lacks conserved residue(s) required for the propagation of feature annotation.</text>
</comment>
<feature type="transmembrane region" description="Helical" evidence="10">
    <location>
        <begin position="436"/>
        <end position="458"/>
    </location>
</feature>
<keyword evidence="4 10" id="KW-1003">Cell membrane</keyword>
<protein>
    <recommendedName>
        <fullName evidence="10">Plasma membrane fusion protein PRM1</fullName>
    </recommendedName>
</protein>
<comment type="similarity">
    <text evidence="3 10">Belongs to the PRM1 family.</text>
</comment>
<keyword evidence="9" id="KW-0325">Glycoprotein</keyword>
<feature type="region of interest" description="Disordered" evidence="11">
    <location>
        <begin position="846"/>
        <end position="987"/>
    </location>
</feature>
<dbReference type="InterPro" id="IPR026777">
    <property type="entry name" value="PRM1"/>
</dbReference>
<evidence type="ECO:0000256" key="7">
    <source>
        <dbReference type="ARBA" id="ARBA00022989"/>
    </source>
</evidence>
<dbReference type="GO" id="GO:0005886">
    <property type="term" value="C:plasma membrane"/>
    <property type="evidence" value="ECO:0007669"/>
    <property type="project" value="UniProtKB-SubCell"/>
</dbReference>
<evidence type="ECO:0000313" key="12">
    <source>
        <dbReference type="EMBL" id="SPO26520.1"/>
    </source>
</evidence>
<evidence type="ECO:0000256" key="6">
    <source>
        <dbReference type="ARBA" id="ARBA00022971"/>
    </source>
</evidence>
<keyword evidence="6 10" id="KW-0184">Conjugation</keyword>
<feature type="compositionally biased region" description="Basic and acidic residues" evidence="11">
    <location>
        <begin position="666"/>
        <end position="689"/>
    </location>
</feature>
<evidence type="ECO:0000256" key="8">
    <source>
        <dbReference type="ARBA" id="ARBA00023136"/>
    </source>
</evidence>
<evidence type="ECO:0000256" key="10">
    <source>
        <dbReference type="RuleBase" id="RU366035"/>
    </source>
</evidence>
<evidence type="ECO:0000256" key="5">
    <source>
        <dbReference type="ARBA" id="ARBA00022692"/>
    </source>
</evidence>
<organism evidence="12 13">
    <name type="scientific">Ustilago trichophora</name>
    <dbReference type="NCBI Taxonomy" id="86804"/>
    <lineage>
        <taxon>Eukaryota</taxon>
        <taxon>Fungi</taxon>
        <taxon>Dikarya</taxon>
        <taxon>Basidiomycota</taxon>
        <taxon>Ustilaginomycotina</taxon>
        <taxon>Ustilaginomycetes</taxon>
        <taxon>Ustilaginales</taxon>
        <taxon>Ustilaginaceae</taxon>
        <taxon>Ustilago</taxon>
    </lineage>
</organism>
<gene>
    <name evidence="12" type="ORF">UTRI_04109</name>
</gene>
<name>A0A5C3E8S3_9BASI</name>
<proteinExistence type="inferred from homology"/>
<reference evidence="12 13" key="1">
    <citation type="submission" date="2018-03" db="EMBL/GenBank/DDBJ databases">
        <authorList>
            <person name="Guldener U."/>
        </authorList>
    </citation>
    <scope>NUCLEOTIDE SEQUENCE [LARGE SCALE GENOMIC DNA]</scope>
    <source>
        <strain evidence="12 13">NBRC100155</strain>
    </source>
</reference>
<feature type="compositionally biased region" description="Polar residues" evidence="11">
    <location>
        <begin position="974"/>
        <end position="987"/>
    </location>
</feature>
<feature type="region of interest" description="Disordered" evidence="11">
    <location>
        <begin position="1"/>
        <end position="33"/>
    </location>
</feature>
<feature type="transmembrane region" description="Helical" evidence="10">
    <location>
        <begin position="327"/>
        <end position="347"/>
    </location>
</feature>
<feature type="compositionally biased region" description="Basic and acidic residues" evidence="11">
    <location>
        <begin position="874"/>
        <end position="899"/>
    </location>
</feature>
<comment type="function">
    <text evidence="1 10">Involved in cell fusion during mating by stabilizing the plasma membrane fusion event.</text>
</comment>